<evidence type="ECO:0000313" key="2">
    <source>
        <dbReference type="Proteomes" id="UP000000343"/>
    </source>
</evidence>
<sequence length="106" mass="12195">MLAGAGFAAQTLTARVVLAEDSIRYGSVFRSHSMHLNQIRYRREYEEYQDGPEGGINVPYLELIPTSHGETQSLKIPKNDFDLDNAFWEWVLRIPELEELKTSPLR</sequence>
<dbReference type="KEGG" id="acm:AciX9_2358"/>
<proteinExistence type="predicted"/>
<keyword evidence="2" id="KW-1185">Reference proteome</keyword>
<gene>
    <name evidence="1" type="ordered locus">AciX9_2358</name>
</gene>
<accession>E8X4I5</accession>
<dbReference type="EMBL" id="CP002480">
    <property type="protein sequence ID" value="ADW69395.1"/>
    <property type="molecule type" value="Genomic_DNA"/>
</dbReference>
<dbReference type="Proteomes" id="UP000000343">
    <property type="component" value="Chromosome"/>
</dbReference>
<dbReference type="HOGENOM" id="CLU_2219409_0_0_0"/>
<reference evidence="2" key="1">
    <citation type="submission" date="2011-01" db="EMBL/GenBank/DDBJ databases">
        <title>Complete sequence of chromosome of Acidobacterium sp. MP5ACTX9.</title>
        <authorList>
            <consortium name="US DOE Joint Genome Institute"/>
            <person name="Lucas S."/>
            <person name="Copeland A."/>
            <person name="Lapidus A."/>
            <person name="Cheng J.-F."/>
            <person name="Goodwin L."/>
            <person name="Pitluck S."/>
            <person name="Teshima H."/>
            <person name="Detter J.C."/>
            <person name="Han C."/>
            <person name="Tapia R."/>
            <person name="Land M."/>
            <person name="Hauser L."/>
            <person name="Kyrpides N."/>
            <person name="Ivanova N."/>
            <person name="Ovchinnikova G."/>
            <person name="Pagani I."/>
            <person name="Rawat S.R."/>
            <person name="Mannisto M."/>
            <person name="Haggblom M.M."/>
            <person name="Woyke T."/>
        </authorList>
    </citation>
    <scope>NUCLEOTIDE SEQUENCE [LARGE SCALE GENOMIC DNA]</scope>
    <source>
        <strain evidence="2">MP5ACTX9</strain>
    </source>
</reference>
<protein>
    <submittedName>
        <fullName evidence="1">Uncharacterized protein</fullName>
    </submittedName>
</protein>
<name>E8X4I5_GRATM</name>
<organism evidence="2">
    <name type="scientific">Granulicella tundricola (strain ATCC BAA-1859 / DSM 23138 / MP5ACTX9)</name>
    <dbReference type="NCBI Taxonomy" id="1198114"/>
    <lineage>
        <taxon>Bacteria</taxon>
        <taxon>Pseudomonadati</taxon>
        <taxon>Acidobacteriota</taxon>
        <taxon>Terriglobia</taxon>
        <taxon>Terriglobales</taxon>
        <taxon>Acidobacteriaceae</taxon>
        <taxon>Granulicella</taxon>
    </lineage>
</organism>
<dbReference type="AlphaFoldDB" id="E8X4I5"/>
<evidence type="ECO:0000313" key="1">
    <source>
        <dbReference type="EMBL" id="ADW69395.1"/>
    </source>
</evidence>
<dbReference type="PaxDb" id="1198114-AciX9_2358"/>